<dbReference type="PIRSF" id="PIRSF000040">
    <property type="entry name" value="MMOH_comp"/>
    <property type="match status" value="1"/>
</dbReference>
<dbReference type="EC" id="1.14.13.227" evidence="1"/>
<dbReference type="OrthoDB" id="9806768at2"/>
<dbReference type="Pfam" id="PF02332">
    <property type="entry name" value="Phenol_Hydrox"/>
    <property type="match status" value="1"/>
</dbReference>
<keyword evidence="5" id="KW-0614">Plasmid</keyword>
<dbReference type="InterPro" id="IPR009078">
    <property type="entry name" value="Ferritin-like_SF"/>
</dbReference>
<keyword evidence="3" id="KW-0503">Monooxygenase</keyword>
<sequence length="338" mass="38152">MTTNTPASRRKPRTWSQFGEVKRKPTPYEVVTGKFHYHFRREPAPFELDPTTPINTWYLNNREGSPLQVDDWEGFRDPYKLTYRDYVAMQHERELYVDALVDRSETSGLVAGLDPAWVATLEDVFVPLRFPIHVLQMVSLYVGQMAPSSYITNCAHFQAADEMRRIQRIAYWTKALANTHGDHIAESARSREIWQSDPAWQPLRKALETLLISYDWGEAFTALCVVIKPTLDTLFNDCLSDLAAQNGDSFVAELAAEFARDSARSRDWTQALTSYALERDPSLSEVFEGWVSKWVPVADEAVAALAPVLGKAPVPLDPVAVVKRAGATRDEFIVGTAI</sequence>
<dbReference type="SUPFAM" id="SSF47240">
    <property type="entry name" value="Ferritin-like"/>
    <property type="match status" value="1"/>
</dbReference>
<dbReference type="CDD" id="cd01058">
    <property type="entry name" value="AAMH_B"/>
    <property type="match status" value="1"/>
</dbReference>
<dbReference type="KEGG" id="roz:CBI38_32155"/>
<accession>A0A2S2C5P5</accession>
<dbReference type="AlphaFoldDB" id="A0A2S2C5P5"/>
<dbReference type="Gene3D" id="1.10.620.20">
    <property type="entry name" value="Ribonucleotide Reductase, subunit A"/>
    <property type="match status" value="1"/>
</dbReference>
<evidence type="ECO:0000256" key="1">
    <source>
        <dbReference type="ARBA" id="ARBA00012710"/>
    </source>
</evidence>
<gene>
    <name evidence="5" type="ORF">CBI38_32155</name>
</gene>
<evidence type="ECO:0000313" key="5">
    <source>
        <dbReference type="EMBL" id="AWK76162.1"/>
    </source>
</evidence>
<dbReference type="InterPro" id="IPR012348">
    <property type="entry name" value="RNR-like"/>
</dbReference>
<evidence type="ECO:0000256" key="3">
    <source>
        <dbReference type="ARBA" id="ARBA00023033"/>
    </source>
</evidence>
<keyword evidence="2" id="KW-0560">Oxidoreductase</keyword>
<dbReference type="Proteomes" id="UP000245711">
    <property type="component" value="Plasmid pRB98"/>
</dbReference>
<evidence type="ECO:0000313" key="6">
    <source>
        <dbReference type="Proteomes" id="UP000245711"/>
    </source>
</evidence>
<keyword evidence="6" id="KW-1185">Reference proteome</keyword>
<dbReference type="InterPro" id="IPR003430">
    <property type="entry name" value="Phenol_Hydrox"/>
</dbReference>
<proteinExistence type="predicted"/>
<comment type="catalytic activity">
    <reaction evidence="4">
        <text>propane + NADH + O2 + H(+) = propan-2-ol + NAD(+) + H2O</text>
        <dbReference type="Rhea" id="RHEA:49992"/>
        <dbReference type="ChEBI" id="CHEBI:15377"/>
        <dbReference type="ChEBI" id="CHEBI:15378"/>
        <dbReference type="ChEBI" id="CHEBI:15379"/>
        <dbReference type="ChEBI" id="CHEBI:17824"/>
        <dbReference type="ChEBI" id="CHEBI:32879"/>
        <dbReference type="ChEBI" id="CHEBI:57540"/>
        <dbReference type="ChEBI" id="CHEBI:57945"/>
        <dbReference type="EC" id="1.14.13.227"/>
    </reaction>
</comment>
<evidence type="ECO:0000256" key="2">
    <source>
        <dbReference type="ARBA" id="ARBA00023002"/>
    </source>
</evidence>
<name>A0A2S2C5P5_9NOCA</name>
<dbReference type="InterPro" id="IPR012078">
    <property type="entry name" value="MP_mOase_hydro"/>
</dbReference>
<reference evidence="5 6" key="1">
    <citation type="submission" date="2017-05" db="EMBL/GenBank/DDBJ databases">
        <title>Isolation of Rhodococcus sp. S2-17 biodegrading of BP-3.</title>
        <authorList>
            <person name="Lee Y."/>
            <person name="Kim K.H."/>
            <person name="Chun B.H."/>
            <person name="Jung H.S."/>
            <person name="Jeon C.O."/>
        </authorList>
    </citation>
    <scope>NUCLEOTIDE SEQUENCE [LARGE SCALE GENOMIC DNA]</scope>
    <source>
        <strain evidence="5 6">S2-17</strain>
        <plasmid evidence="6">prb98</plasmid>
    </source>
</reference>
<organism evidence="5 6">
    <name type="scientific">Rhodococcus oxybenzonivorans</name>
    <dbReference type="NCBI Taxonomy" id="1990687"/>
    <lineage>
        <taxon>Bacteria</taxon>
        <taxon>Bacillati</taxon>
        <taxon>Actinomycetota</taxon>
        <taxon>Actinomycetes</taxon>
        <taxon>Mycobacteriales</taxon>
        <taxon>Nocardiaceae</taxon>
        <taxon>Rhodococcus</taxon>
    </lineage>
</organism>
<protein>
    <recommendedName>
        <fullName evidence="1">propane 2-monooxygenase</fullName>
        <ecNumber evidence="1">1.14.13.227</ecNumber>
    </recommendedName>
</protein>
<evidence type="ECO:0000256" key="4">
    <source>
        <dbReference type="ARBA" id="ARBA00048941"/>
    </source>
</evidence>
<geneLocation type="plasmid" evidence="6">
    <name>prb98</name>
</geneLocation>
<dbReference type="EMBL" id="CP021355">
    <property type="protein sequence ID" value="AWK76162.1"/>
    <property type="molecule type" value="Genomic_DNA"/>
</dbReference>
<dbReference type="GO" id="GO:0016709">
    <property type="term" value="F:oxidoreductase activity, acting on paired donors, with incorporation or reduction of molecular oxygen, NAD(P)H as one donor, and incorporation of one atom of oxygen"/>
    <property type="evidence" value="ECO:0007669"/>
    <property type="project" value="InterPro"/>
</dbReference>
<dbReference type="RefSeq" id="WP_005568702.1">
    <property type="nucleotide sequence ID" value="NZ_CP021355.1"/>
</dbReference>